<comment type="subcellular location">
    <subcellularLocation>
        <location evidence="1">Membrane</location>
        <topology evidence="1">Multi-pass membrane protein</topology>
    </subcellularLocation>
</comment>
<dbReference type="EMBL" id="FOMT01000001">
    <property type="protein sequence ID" value="SFD75226.1"/>
    <property type="molecule type" value="Genomic_DNA"/>
</dbReference>
<dbReference type="OrthoDB" id="2078716at2"/>
<feature type="transmembrane region" description="Helical" evidence="8">
    <location>
        <begin position="113"/>
        <end position="129"/>
    </location>
</feature>
<dbReference type="RefSeq" id="WP_091182220.1">
    <property type="nucleotide sequence ID" value="NZ_FOMT01000001.1"/>
</dbReference>
<sequence>MKITGWQLFWIVGTVEVVMAVWLRISPAVEIAQQDAWLSMLLSCVLGVAITYLVVRVGMLHPGRSLAQFSQELLGSWLGKLVTIPYFAAWFILSGDVLRSFADFIHLVLLDRTPVWLLMAMIVGAAVYLTGTSGITGIGRFCEIAGPVTIITLLISFLLNAWNTKWSDLLPVIGDASLTEIVKASLAPASFLGESFMLLVLLSFISSSKHILGKSMMSVGYTGIMVTMATVMVLLVFGPEVAKELRFPYFMMVRSINILNFIQNLDILVIFIWIFGVFAKISLYLFITSYEMAQCFRIKSWRRLIWFSAPVIFTIGMWIPNEETIMVLQRLWETIVIPVCAIAIPLCLWIVTSAKRKLVKAE</sequence>
<feature type="transmembrane region" description="Helical" evidence="8">
    <location>
        <begin position="258"/>
        <end position="279"/>
    </location>
</feature>
<keyword evidence="6 8" id="KW-1133">Transmembrane helix</keyword>
<keyword evidence="3" id="KW-0813">Transport</keyword>
<evidence type="ECO:0000313" key="9">
    <source>
        <dbReference type="EMBL" id="SFD75226.1"/>
    </source>
</evidence>
<dbReference type="Proteomes" id="UP000198855">
    <property type="component" value="Unassembled WGS sequence"/>
</dbReference>
<evidence type="ECO:0000256" key="5">
    <source>
        <dbReference type="ARBA" id="ARBA00022692"/>
    </source>
</evidence>
<evidence type="ECO:0000256" key="6">
    <source>
        <dbReference type="ARBA" id="ARBA00022989"/>
    </source>
</evidence>
<dbReference type="STRING" id="1045775.SAMN05216378_1268"/>
<keyword evidence="10" id="KW-1185">Reference proteome</keyword>
<feature type="transmembrane region" description="Helical" evidence="8">
    <location>
        <begin position="331"/>
        <end position="351"/>
    </location>
</feature>
<protein>
    <submittedName>
        <fullName evidence="9">Spore germination protein (Amino acid permease)</fullName>
    </submittedName>
</protein>
<feature type="transmembrane region" description="Helical" evidence="8">
    <location>
        <begin position="37"/>
        <end position="55"/>
    </location>
</feature>
<dbReference type="AlphaFoldDB" id="A0A1I1UWS7"/>
<name>A0A1I1UWS7_9BACL</name>
<evidence type="ECO:0000313" key="10">
    <source>
        <dbReference type="Proteomes" id="UP000198855"/>
    </source>
</evidence>
<evidence type="ECO:0000256" key="4">
    <source>
        <dbReference type="ARBA" id="ARBA00022544"/>
    </source>
</evidence>
<keyword evidence="4" id="KW-0309">Germination</keyword>
<feature type="transmembrane region" description="Helical" evidence="8">
    <location>
        <begin position="141"/>
        <end position="162"/>
    </location>
</feature>
<dbReference type="NCBIfam" id="TIGR00912">
    <property type="entry name" value="2A0309"/>
    <property type="match status" value="1"/>
</dbReference>
<dbReference type="GO" id="GO:0009847">
    <property type="term" value="P:spore germination"/>
    <property type="evidence" value="ECO:0007669"/>
    <property type="project" value="InterPro"/>
</dbReference>
<feature type="transmembrane region" description="Helical" evidence="8">
    <location>
        <begin position="182"/>
        <end position="206"/>
    </location>
</feature>
<keyword evidence="5 8" id="KW-0812">Transmembrane</keyword>
<feature type="transmembrane region" description="Helical" evidence="8">
    <location>
        <begin position="7"/>
        <end position="25"/>
    </location>
</feature>
<dbReference type="Pfam" id="PF03845">
    <property type="entry name" value="Spore_permease"/>
    <property type="match status" value="1"/>
</dbReference>
<dbReference type="GO" id="GO:0016020">
    <property type="term" value="C:membrane"/>
    <property type="evidence" value="ECO:0007669"/>
    <property type="project" value="UniProtKB-SubCell"/>
</dbReference>
<keyword evidence="7 8" id="KW-0472">Membrane</keyword>
<dbReference type="PANTHER" id="PTHR34975:SF2">
    <property type="entry name" value="SPORE GERMINATION PROTEIN A2"/>
    <property type="match status" value="1"/>
</dbReference>
<proteinExistence type="inferred from homology"/>
<evidence type="ECO:0000256" key="7">
    <source>
        <dbReference type="ARBA" id="ARBA00023136"/>
    </source>
</evidence>
<evidence type="ECO:0000256" key="1">
    <source>
        <dbReference type="ARBA" id="ARBA00004141"/>
    </source>
</evidence>
<evidence type="ECO:0000256" key="8">
    <source>
        <dbReference type="SAM" id="Phobius"/>
    </source>
</evidence>
<evidence type="ECO:0000256" key="2">
    <source>
        <dbReference type="ARBA" id="ARBA00007998"/>
    </source>
</evidence>
<comment type="similarity">
    <text evidence="2">Belongs to the amino acid-polyamine-organocation (APC) superfamily. Spore germination protein (SGP) (TC 2.A.3.9) family.</text>
</comment>
<accession>A0A1I1UWS7</accession>
<feature type="transmembrane region" description="Helical" evidence="8">
    <location>
        <begin position="218"/>
        <end position="238"/>
    </location>
</feature>
<dbReference type="PANTHER" id="PTHR34975">
    <property type="entry name" value="SPORE GERMINATION PROTEIN A2"/>
    <property type="match status" value="1"/>
</dbReference>
<feature type="transmembrane region" description="Helical" evidence="8">
    <location>
        <begin position="300"/>
        <end position="319"/>
    </location>
</feature>
<gene>
    <name evidence="9" type="ORF">SAMN05216378_1268</name>
</gene>
<dbReference type="InterPro" id="IPR004761">
    <property type="entry name" value="Spore_GerAB"/>
</dbReference>
<organism evidence="9 10">
    <name type="scientific">Paenibacillus catalpae</name>
    <dbReference type="NCBI Taxonomy" id="1045775"/>
    <lineage>
        <taxon>Bacteria</taxon>
        <taxon>Bacillati</taxon>
        <taxon>Bacillota</taxon>
        <taxon>Bacilli</taxon>
        <taxon>Bacillales</taxon>
        <taxon>Paenibacillaceae</taxon>
        <taxon>Paenibacillus</taxon>
    </lineage>
</organism>
<reference evidence="10" key="1">
    <citation type="submission" date="2016-10" db="EMBL/GenBank/DDBJ databases">
        <authorList>
            <person name="Varghese N."/>
            <person name="Submissions S."/>
        </authorList>
    </citation>
    <scope>NUCLEOTIDE SEQUENCE [LARGE SCALE GENOMIC DNA]</scope>
    <source>
        <strain evidence="10">CGMCC 1.10784</strain>
    </source>
</reference>
<feature type="transmembrane region" description="Helical" evidence="8">
    <location>
        <begin position="76"/>
        <end position="93"/>
    </location>
</feature>
<evidence type="ECO:0000256" key="3">
    <source>
        <dbReference type="ARBA" id="ARBA00022448"/>
    </source>
</evidence>